<name>A0A517VPL1_9PLAN</name>
<dbReference type="KEGG" id="gaw:V144x_03910"/>
<feature type="transmembrane region" description="Helical" evidence="1">
    <location>
        <begin position="31"/>
        <end position="54"/>
    </location>
</feature>
<evidence type="ECO:0000313" key="3">
    <source>
        <dbReference type="Proteomes" id="UP000318704"/>
    </source>
</evidence>
<evidence type="ECO:0000313" key="2">
    <source>
        <dbReference type="EMBL" id="QDT94957.1"/>
    </source>
</evidence>
<proteinExistence type="predicted"/>
<dbReference type="AlphaFoldDB" id="A0A517VPL1"/>
<dbReference type="RefSeq" id="WP_144980549.1">
    <property type="nucleotide sequence ID" value="NZ_CP037920.1"/>
</dbReference>
<reference evidence="2 3" key="1">
    <citation type="submission" date="2019-03" db="EMBL/GenBank/DDBJ databases">
        <title>Deep-cultivation of Planctomycetes and their phenomic and genomic characterization uncovers novel biology.</title>
        <authorList>
            <person name="Wiegand S."/>
            <person name="Jogler M."/>
            <person name="Boedeker C."/>
            <person name="Pinto D."/>
            <person name="Vollmers J."/>
            <person name="Rivas-Marin E."/>
            <person name="Kohn T."/>
            <person name="Peeters S.H."/>
            <person name="Heuer A."/>
            <person name="Rast P."/>
            <person name="Oberbeckmann S."/>
            <person name="Bunk B."/>
            <person name="Jeske O."/>
            <person name="Meyerdierks A."/>
            <person name="Storesund J.E."/>
            <person name="Kallscheuer N."/>
            <person name="Luecker S."/>
            <person name="Lage O.M."/>
            <person name="Pohl T."/>
            <person name="Merkel B.J."/>
            <person name="Hornburger P."/>
            <person name="Mueller R.-W."/>
            <person name="Bruemmer F."/>
            <person name="Labrenz M."/>
            <person name="Spormann A.M."/>
            <person name="Op den Camp H."/>
            <person name="Overmann J."/>
            <person name="Amann R."/>
            <person name="Jetten M.S.M."/>
            <person name="Mascher T."/>
            <person name="Medema M.H."/>
            <person name="Devos D.P."/>
            <person name="Kaster A.-K."/>
            <person name="Ovreas L."/>
            <person name="Rohde M."/>
            <person name="Galperin M.Y."/>
            <person name="Jogler C."/>
        </authorList>
    </citation>
    <scope>NUCLEOTIDE SEQUENCE [LARGE SCALE GENOMIC DNA]</scope>
    <source>
        <strain evidence="2 3">V144</strain>
    </source>
</reference>
<dbReference type="EMBL" id="CP037920">
    <property type="protein sequence ID" value="QDT94957.1"/>
    <property type="molecule type" value="Genomic_DNA"/>
</dbReference>
<accession>A0A517VPL1</accession>
<dbReference type="InterPro" id="IPR007403">
    <property type="entry name" value="DUF456"/>
</dbReference>
<evidence type="ECO:0000256" key="1">
    <source>
        <dbReference type="SAM" id="Phobius"/>
    </source>
</evidence>
<protein>
    <recommendedName>
        <fullName evidence="4">DUF456 domain-containing protein</fullName>
    </recommendedName>
</protein>
<feature type="transmembrane region" description="Helical" evidence="1">
    <location>
        <begin position="6"/>
        <end position="24"/>
    </location>
</feature>
<evidence type="ECO:0008006" key="4">
    <source>
        <dbReference type="Google" id="ProtNLM"/>
    </source>
</evidence>
<dbReference type="Proteomes" id="UP000318704">
    <property type="component" value="Chromosome"/>
</dbReference>
<organism evidence="2 3">
    <name type="scientific">Gimesia aquarii</name>
    <dbReference type="NCBI Taxonomy" id="2527964"/>
    <lineage>
        <taxon>Bacteria</taxon>
        <taxon>Pseudomonadati</taxon>
        <taxon>Planctomycetota</taxon>
        <taxon>Planctomycetia</taxon>
        <taxon>Planctomycetales</taxon>
        <taxon>Planctomycetaceae</taxon>
        <taxon>Gimesia</taxon>
    </lineage>
</organism>
<sequence length="191" mass="20216">MSFEWLYDLLPVTFYYLMATLLLLANITAWVSILFLVPGNWIVVFLSALFYVFMPVQENNGISLTVLLIAIALAGLGELVEMLGGSAGAAKKGASRRAMILSLLGTFLCSILGAGLATPIVPPLGTIMGAILGGSVGAYMGAYLGEVWKGNQDVDRQEIGRAAFIGRILGVVGKMAIGVIIIVMITVDSFI</sequence>
<feature type="transmembrane region" description="Helical" evidence="1">
    <location>
        <begin position="60"/>
        <end position="80"/>
    </location>
</feature>
<feature type="transmembrane region" description="Helical" evidence="1">
    <location>
        <begin position="100"/>
        <end position="121"/>
    </location>
</feature>
<dbReference type="Pfam" id="PF04306">
    <property type="entry name" value="DUF456"/>
    <property type="match status" value="1"/>
</dbReference>
<gene>
    <name evidence="2" type="ORF">V144x_03910</name>
</gene>
<feature type="transmembrane region" description="Helical" evidence="1">
    <location>
        <begin position="164"/>
        <end position="187"/>
    </location>
</feature>
<keyword evidence="1" id="KW-0812">Transmembrane</keyword>
<feature type="transmembrane region" description="Helical" evidence="1">
    <location>
        <begin position="127"/>
        <end position="144"/>
    </location>
</feature>
<keyword evidence="1" id="KW-0472">Membrane</keyword>
<keyword evidence="1" id="KW-1133">Transmembrane helix</keyword>